<keyword evidence="1" id="KW-0812">Transmembrane</keyword>
<keyword evidence="3" id="KW-1185">Reference proteome</keyword>
<dbReference type="AlphaFoldDB" id="A0AAD2E4N7"/>
<organism evidence="2 3">
    <name type="scientific">Fraxinus pennsylvanica</name>
    <dbReference type="NCBI Taxonomy" id="56036"/>
    <lineage>
        <taxon>Eukaryota</taxon>
        <taxon>Viridiplantae</taxon>
        <taxon>Streptophyta</taxon>
        <taxon>Embryophyta</taxon>
        <taxon>Tracheophyta</taxon>
        <taxon>Spermatophyta</taxon>
        <taxon>Magnoliopsida</taxon>
        <taxon>eudicotyledons</taxon>
        <taxon>Gunneridae</taxon>
        <taxon>Pentapetalae</taxon>
        <taxon>asterids</taxon>
        <taxon>lamiids</taxon>
        <taxon>Lamiales</taxon>
        <taxon>Oleaceae</taxon>
        <taxon>Oleeae</taxon>
        <taxon>Fraxinus</taxon>
    </lineage>
</organism>
<dbReference type="PANTHER" id="PTHR31549:SF88">
    <property type="entry name" value="DUF4220 DOMAIN-CONTAINING PROTEIN"/>
    <property type="match status" value="1"/>
</dbReference>
<sequence length="491" mass="56562">MEPSSITKWEDYTHQMGLKFGAKIHGSGMENEPRETDATPLIDTKRPRHRICKLRGTSGKEIPKLEKSHLRFGPLYCNEESSDSSLKDEAWRHLLKNSPDRAAVTIEIHLSEMRKIEKEARATYEDRLVDLLSGPEFRWMMIKDGCLFLQLVLYVLGGAQQLGYPPGRSIFGPEKNNKYNDIEKWIEAIFFVGNQIPLIVLKELMKQSYFRNVIGKGEWELPSDLCRIALYELLLLPARETHPPRTLPQRFSKKVFARANWLQKQQPSDLLHGLQLLILGPKCEGEEEEEEEEKDLEGQHELSNLQDAANIDDKISSSATELRKAGIHFRPLSCGNGSRGIYFTKSVWSCKAYPILYLPPFLVGDDTELIFQNLTHYEISQKLDKRKQEVSAYLLFMSELIRTPDDAKLFDSNGIIQGDYLKHKLKLPGILRRLAPEESYNQNLRHVKLQISDYSPPLWRKYWQIASIALIVTVLQTVYTILPYYKKKGSS</sequence>
<protein>
    <submittedName>
        <fullName evidence="2">Uncharacterized protein</fullName>
    </submittedName>
</protein>
<name>A0AAD2E4N7_9LAMI</name>
<evidence type="ECO:0000256" key="1">
    <source>
        <dbReference type="SAM" id="Phobius"/>
    </source>
</evidence>
<dbReference type="Pfam" id="PF03140">
    <property type="entry name" value="DUF247"/>
    <property type="match status" value="1"/>
</dbReference>
<keyword evidence="1" id="KW-1133">Transmembrane helix</keyword>
<dbReference type="Proteomes" id="UP000834106">
    <property type="component" value="Chromosome 14"/>
</dbReference>
<evidence type="ECO:0000313" key="2">
    <source>
        <dbReference type="EMBL" id="CAI9776023.1"/>
    </source>
</evidence>
<gene>
    <name evidence="2" type="ORF">FPE_LOCUS23453</name>
</gene>
<feature type="transmembrane region" description="Helical" evidence="1">
    <location>
        <begin position="462"/>
        <end position="485"/>
    </location>
</feature>
<dbReference type="InterPro" id="IPR004158">
    <property type="entry name" value="DUF247_pln"/>
</dbReference>
<proteinExistence type="predicted"/>
<accession>A0AAD2E4N7</accession>
<reference evidence="2" key="1">
    <citation type="submission" date="2023-05" db="EMBL/GenBank/DDBJ databases">
        <authorList>
            <person name="Huff M."/>
        </authorList>
    </citation>
    <scope>NUCLEOTIDE SEQUENCE</scope>
</reference>
<evidence type="ECO:0000313" key="3">
    <source>
        <dbReference type="Proteomes" id="UP000834106"/>
    </source>
</evidence>
<dbReference type="EMBL" id="OU503049">
    <property type="protein sequence ID" value="CAI9776023.1"/>
    <property type="molecule type" value="Genomic_DNA"/>
</dbReference>
<dbReference type="PANTHER" id="PTHR31549">
    <property type="entry name" value="PROTEIN, PUTATIVE (DUF247)-RELATED-RELATED"/>
    <property type="match status" value="1"/>
</dbReference>
<keyword evidence="1" id="KW-0472">Membrane</keyword>